<evidence type="ECO:0000256" key="1">
    <source>
        <dbReference type="SAM" id="MobiDB-lite"/>
    </source>
</evidence>
<accession>A0ABW0WV67</accession>
<dbReference type="EMBL" id="JBHSOF010000001">
    <property type="protein sequence ID" value="MFC5661428.1"/>
    <property type="molecule type" value="Genomic_DNA"/>
</dbReference>
<proteinExistence type="predicted"/>
<evidence type="ECO:0000313" key="2">
    <source>
        <dbReference type="EMBL" id="MFC5661428.1"/>
    </source>
</evidence>
<dbReference type="SUPFAM" id="SSF53335">
    <property type="entry name" value="S-adenosyl-L-methionine-dependent methyltransferases"/>
    <property type="match status" value="1"/>
</dbReference>
<reference evidence="3" key="1">
    <citation type="journal article" date="2019" name="Int. J. Syst. Evol. Microbiol.">
        <title>The Global Catalogue of Microorganisms (GCM) 10K type strain sequencing project: providing services to taxonomists for standard genome sequencing and annotation.</title>
        <authorList>
            <consortium name="The Broad Institute Genomics Platform"/>
            <consortium name="The Broad Institute Genome Sequencing Center for Infectious Disease"/>
            <person name="Wu L."/>
            <person name="Ma J."/>
        </authorList>
    </citation>
    <scope>NUCLEOTIDE SEQUENCE [LARGE SCALE GENOMIC DNA]</scope>
    <source>
        <strain evidence="3">CGMCC 4.1437</strain>
    </source>
</reference>
<name>A0ABW0WV67_9ACTN</name>
<keyword evidence="2" id="KW-0808">Transferase</keyword>
<sequence>MGTSTGAGTGAGTGTETDRGKDSDAASGPVRVLDVSGAAYRRAFELFLAGTDEKPRTHARLTEIATGLDRRRVLLDVGAGEGRTTAHLAQYFERTVAVEPSAAMREKLRLACPEALVLPEPIAAADPPEPADLVHLSHVLYYVPPGDWLGTVGRVLDWTAPGGTLLVVLQNPESPCMRMAAHFTGVRYDLRPLAEQLAERGPEYAVALETLELHYRTDRLEEAVDVAEFMVNVAELAALDRLPDRAELTAYVECHFARPDGGYAIGHTQDMLAVVRAPR</sequence>
<dbReference type="Gene3D" id="3.40.50.150">
    <property type="entry name" value="Vaccinia Virus protein VP39"/>
    <property type="match status" value="1"/>
</dbReference>
<evidence type="ECO:0000313" key="3">
    <source>
        <dbReference type="Proteomes" id="UP001595975"/>
    </source>
</evidence>
<feature type="region of interest" description="Disordered" evidence="1">
    <location>
        <begin position="1"/>
        <end position="28"/>
    </location>
</feature>
<feature type="compositionally biased region" description="Gly residues" evidence="1">
    <location>
        <begin position="1"/>
        <end position="13"/>
    </location>
</feature>
<gene>
    <name evidence="2" type="ORF">ACFP3U_00370</name>
</gene>
<comment type="caution">
    <text evidence="2">The sequence shown here is derived from an EMBL/GenBank/DDBJ whole genome shotgun (WGS) entry which is preliminary data.</text>
</comment>
<organism evidence="2 3">
    <name type="scientific">Kitasatospora misakiensis</name>
    <dbReference type="NCBI Taxonomy" id="67330"/>
    <lineage>
        <taxon>Bacteria</taxon>
        <taxon>Bacillati</taxon>
        <taxon>Actinomycetota</taxon>
        <taxon>Actinomycetes</taxon>
        <taxon>Kitasatosporales</taxon>
        <taxon>Streptomycetaceae</taxon>
        <taxon>Kitasatospora</taxon>
    </lineage>
</organism>
<dbReference type="PANTHER" id="PTHR43861">
    <property type="entry name" value="TRANS-ACONITATE 2-METHYLTRANSFERASE-RELATED"/>
    <property type="match status" value="1"/>
</dbReference>
<dbReference type="Pfam" id="PF13489">
    <property type="entry name" value="Methyltransf_23"/>
    <property type="match status" value="1"/>
</dbReference>
<dbReference type="GO" id="GO:0008168">
    <property type="term" value="F:methyltransferase activity"/>
    <property type="evidence" value="ECO:0007669"/>
    <property type="project" value="UniProtKB-KW"/>
</dbReference>
<dbReference type="InterPro" id="IPR029063">
    <property type="entry name" value="SAM-dependent_MTases_sf"/>
</dbReference>
<dbReference type="CDD" id="cd02440">
    <property type="entry name" value="AdoMet_MTases"/>
    <property type="match status" value="1"/>
</dbReference>
<keyword evidence="3" id="KW-1185">Reference proteome</keyword>
<protein>
    <submittedName>
        <fullName evidence="2">Class I SAM-dependent methyltransferase</fullName>
    </submittedName>
</protein>
<keyword evidence="2" id="KW-0489">Methyltransferase</keyword>
<dbReference type="Proteomes" id="UP001595975">
    <property type="component" value="Unassembled WGS sequence"/>
</dbReference>
<dbReference type="GO" id="GO:0032259">
    <property type="term" value="P:methylation"/>
    <property type="evidence" value="ECO:0007669"/>
    <property type="project" value="UniProtKB-KW"/>
</dbReference>
<dbReference type="RefSeq" id="WP_380222983.1">
    <property type="nucleotide sequence ID" value="NZ_JBHSOF010000001.1"/>
</dbReference>